<evidence type="ECO:0000313" key="4">
    <source>
        <dbReference type="EMBL" id="MBP2476753.1"/>
    </source>
</evidence>
<keyword evidence="5" id="KW-1185">Reference proteome</keyword>
<dbReference type="RefSeq" id="WP_249044594.1">
    <property type="nucleotide sequence ID" value="NZ_JAGIOO010000001.1"/>
</dbReference>
<reference evidence="4 5" key="1">
    <citation type="submission" date="2021-03" db="EMBL/GenBank/DDBJ databases">
        <title>Sequencing the genomes of 1000 actinobacteria strains.</title>
        <authorList>
            <person name="Klenk H.-P."/>
        </authorList>
    </citation>
    <scope>NUCLEOTIDE SEQUENCE [LARGE SCALE GENOMIC DNA]</scope>
    <source>
        <strain evidence="4 5">DSM 44580</strain>
    </source>
</reference>
<evidence type="ECO:0000256" key="2">
    <source>
        <dbReference type="SAM" id="Phobius"/>
    </source>
</evidence>
<dbReference type="PANTHER" id="PTHR36933:SF1">
    <property type="entry name" value="SLL0788 PROTEIN"/>
    <property type="match status" value="1"/>
</dbReference>
<dbReference type="InterPro" id="IPR012347">
    <property type="entry name" value="Ferritin-like"/>
</dbReference>
<name>A0ABS5AJJ8_9PSEU</name>
<evidence type="ECO:0000256" key="1">
    <source>
        <dbReference type="SAM" id="MobiDB-lite"/>
    </source>
</evidence>
<dbReference type="Proteomes" id="UP001519363">
    <property type="component" value="Unassembled WGS sequence"/>
</dbReference>
<evidence type="ECO:0000313" key="5">
    <source>
        <dbReference type="Proteomes" id="UP001519363"/>
    </source>
</evidence>
<keyword evidence="2" id="KW-0812">Transmembrane</keyword>
<organism evidence="4 5">
    <name type="scientific">Crossiella equi</name>
    <dbReference type="NCBI Taxonomy" id="130796"/>
    <lineage>
        <taxon>Bacteria</taxon>
        <taxon>Bacillati</taxon>
        <taxon>Actinomycetota</taxon>
        <taxon>Actinomycetes</taxon>
        <taxon>Pseudonocardiales</taxon>
        <taxon>Pseudonocardiaceae</taxon>
        <taxon>Crossiella</taxon>
    </lineage>
</organism>
<comment type="caution">
    <text evidence="4">The sequence shown here is derived from an EMBL/GenBank/DDBJ whole genome shotgun (WGS) entry which is preliminary data.</text>
</comment>
<dbReference type="PANTHER" id="PTHR36933">
    <property type="entry name" value="SLL0788 PROTEIN"/>
    <property type="match status" value="1"/>
</dbReference>
<feature type="compositionally biased region" description="Basic and acidic residues" evidence="1">
    <location>
        <begin position="31"/>
        <end position="47"/>
    </location>
</feature>
<feature type="region of interest" description="Disordered" evidence="1">
    <location>
        <begin position="1"/>
        <end position="49"/>
    </location>
</feature>
<dbReference type="Gene3D" id="1.20.1260.10">
    <property type="match status" value="1"/>
</dbReference>
<evidence type="ECO:0000259" key="3">
    <source>
        <dbReference type="Pfam" id="PF03713"/>
    </source>
</evidence>
<gene>
    <name evidence="4" type="ORF">JOF53_005625</name>
</gene>
<dbReference type="Pfam" id="PF03713">
    <property type="entry name" value="DUF305"/>
    <property type="match status" value="1"/>
</dbReference>
<feature type="domain" description="DUF305" evidence="3">
    <location>
        <begin position="93"/>
        <end position="256"/>
    </location>
</feature>
<dbReference type="EMBL" id="JAGIOO010000001">
    <property type="protein sequence ID" value="MBP2476753.1"/>
    <property type="molecule type" value="Genomic_DNA"/>
</dbReference>
<accession>A0ABS5AJJ8</accession>
<keyword evidence="2" id="KW-1133">Transmembrane helix</keyword>
<dbReference type="InterPro" id="IPR005183">
    <property type="entry name" value="DUF305_CopM-like"/>
</dbReference>
<keyword evidence="2" id="KW-0472">Membrane</keyword>
<sequence>MAEDQRAAAGDAEPGKDPGPDPVATPEDVVEPARPDHDEEAEPEHRPASPAMRVVIATVAVLAVLMLGAAGGLLIDLPGRGTSDAAPAADSVDVGFAQDMSVHHLQAVEMSAMASDRSQDKLIRELAFDIESTQLEQVGRMKGWLSLWGRPEQTPTGKYMEWMKDAPAAHGHVPPKPGESPGIYTMPGMATQEEMSKLRRLTGVEFEVFFLQLMRRHHIGGVEMATYGRNNAKLDVVRNLAKNILEAQHAELDLLDKRLAERNAEPLPNN</sequence>
<protein>
    <submittedName>
        <fullName evidence="4">Uncharacterized protein (DUF305 family)</fullName>
    </submittedName>
</protein>
<feature type="transmembrane region" description="Helical" evidence="2">
    <location>
        <begin position="54"/>
        <end position="75"/>
    </location>
</feature>
<proteinExistence type="predicted"/>